<dbReference type="Gene3D" id="1.20.5.170">
    <property type="match status" value="1"/>
</dbReference>
<gene>
    <name evidence="2" type="ORF">JKP88DRAFT_133216</name>
</gene>
<dbReference type="EMBL" id="JAFCMP010000533">
    <property type="protein sequence ID" value="KAG5176805.1"/>
    <property type="molecule type" value="Genomic_DNA"/>
</dbReference>
<feature type="domain" description="BZIP" evidence="1">
    <location>
        <begin position="1"/>
        <end position="39"/>
    </location>
</feature>
<proteinExistence type="predicted"/>
<dbReference type="InterPro" id="IPR046347">
    <property type="entry name" value="bZIP_sf"/>
</dbReference>
<evidence type="ECO:0000313" key="3">
    <source>
        <dbReference type="Proteomes" id="UP000664859"/>
    </source>
</evidence>
<protein>
    <recommendedName>
        <fullName evidence="1">BZIP domain-containing protein</fullName>
    </recommendedName>
</protein>
<evidence type="ECO:0000259" key="1">
    <source>
        <dbReference type="PROSITE" id="PS50217"/>
    </source>
</evidence>
<organism evidence="2 3">
    <name type="scientific">Tribonema minus</name>
    <dbReference type="NCBI Taxonomy" id="303371"/>
    <lineage>
        <taxon>Eukaryota</taxon>
        <taxon>Sar</taxon>
        <taxon>Stramenopiles</taxon>
        <taxon>Ochrophyta</taxon>
        <taxon>PX clade</taxon>
        <taxon>Xanthophyceae</taxon>
        <taxon>Tribonematales</taxon>
        <taxon>Tribonemataceae</taxon>
        <taxon>Tribonema</taxon>
    </lineage>
</organism>
<reference evidence="2" key="1">
    <citation type="submission" date="2021-02" db="EMBL/GenBank/DDBJ databases">
        <title>First Annotated Genome of the Yellow-green Alga Tribonema minus.</title>
        <authorList>
            <person name="Mahan K.M."/>
        </authorList>
    </citation>
    <scope>NUCLEOTIDE SEQUENCE</scope>
    <source>
        <strain evidence="2">UTEX B ZZ1240</strain>
    </source>
</reference>
<evidence type="ECO:0000313" key="2">
    <source>
        <dbReference type="EMBL" id="KAG5176805.1"/>
    </source>
</evidence>
<comment type="caution">
    <text evidence="2">The sequence shown here is derived from an EMBL/GenBank/DDBJ whole genome shotgun (WGS) entry which is preliminary data.</text>
</comment>
<dbReference type="Pfam" id="PF07716">
    <property type="entry name" value="bZIP_2"/>
    <property type="match status" value="1"/>
</dbReference>
<name>A0A835YKH7_9STRA</name>
<dbReference type="AlphaFoldDB" id="A0A835YKH7"/>
<dbReference type="OrthoDB" id="161428at2759"/>
<feature type="non-terminal residue" evidence="2">
    <location>
        <position position="57"/>
    </location>
</feature>
<accession>A0A835YKH7</accession>
<keyword evidence="3" id="KW-1185">Reference proteome</keyword>
<dbReference type="InterPro" id="IPR004827">
    <property type="entry name" value="bZIP"/>
</dbReference>
<dbReference type="GO" id="GO:0003700">
    <property type="term" value="F:DNA-binding transcription factor activity"/>
    <property type="evidence" value="ECO:0007669"/>
    <property type="project" value="InterPro"/>
</dbReference>
<dbReference type="SUPFAM" id="SSF57959">
    <property type="entry name" value="Leucine zipper domain"/>
    <property type="match status" value="1"/>
</dbReference>
<feature type="non-terminal residue" evidence="2">
    <location>
        <position position="1"/>
    </location>
</feature>
<dbReference type="PROSITE" id="PS50217">
    <property type="entry name" value="BZIP"/>
    <property type="match status" value="1"/>
</dbReference>
<sequence>KRARNRLHAKRSRTRKKQCMEVLEEQLLALRSENLGLRQLVLNKIPEGADKVLQDCC</sequence>
<dbReference type="Proteomes" id="UP000664859">
    <property type="component" value="Unassembled WGS sequence"/>
</dbReference>